<dbReference type="EMBL" id="CP028902">
    <property type="protein sequence ID" value="AWB06815.1"/>
    <property type="molecule type" value="Genomic_DNA"/>
</dbReference>
<name>A0A2R4VQW7_9PROT</name>
<dbReference type="Pfam" id="PF20155">
    <property type="entry name" value="TMP_3"/>
    <property type="match status" value="1"/>
</dbReference>
<dbReference type="NCBIfam" id="TIGR02675">
    <property type="entry name" value="tape_meas_nterm"/>
    <property type="match status" value="1"/>
</dbReference>
<keyword evidence="3" id="KW-0614">Plasmid</keyword>
<gene>
    <name evidence="3" type="ORF">A6A40_17335</name>
</gene>
<keyword evidence="1" id="KW-0175">Coiled coil</keyword>
<evidence type="ECO:0000256" key="1">
    <source>
        <dbReference type="SAM" id="Coils"/>
    </source>
</evidence>
<feature type="coiled-coil region" evidence="1">
    <location>
        <begin position="351"/>
        <end position="385"/>
    </location>
</feature>
<sequence length="2208" mass="229705">MTIALFPFVVCNLSSSSMKVAFQFVADASGLVGGIRVARDELDRLGKTTADAAEGMRSSTGTAVEASKGVARELSRVSKAANEAGESLDRAVGGNTVSGINRQRQATKGLADDMGAVGARANALQQAVNGTGSAHASAASATGKHSEAIKGFNRDLEGANDNTLTLSGALSGLRGAFSLLGSLAGGEMLRRFAVQAIETRKEIELLDIRLRSLTGSTADYGETQTFLSGAANRLSADQLTLTQTYAQLLELKRADLVTTGQARTLLEGFVNIQKATGASTDELKLSLVGMAQGFSAGVLHAEELAQVTEPLPGLMQALDRASGNTAGGFRRLVNDGRVTSSMFRDVLIKALQEYAGAAEKAANTIAAAETRRDNALRRLKNESGRQLAGAWNDANDIIADGANWAASYLQGNSRSLDINRLTALYKNRQYATYQLERATSPDDATKYSERLDRLNRQIAAVEQRLSELGATAEDTHRGMSEIWKEIDIGTKVTGDQIAAFTAAAQAAGLNYDKGKLLTTGQAQLGQAVKAVNELLAKSPSALKEIGLDASTLTMVLDKLKEKLDPVTAAIADLNREATTVAILPKYRDLYTLFDKATEEKGRPLDVNESADLTAAWRKKRNADSAEQVRLANEAAAAATRLAQAQDSGRPATVAAARADLQVAEALRDGVIVQADKASYHAAKLKENMAGLAGQAGEAATASSRQARQALELAAATEQGGAAAAAAALRHQIENETLKVGAGAHGELARRLTEEDAARRKLAGAQWNRDMDLQIQAAKSLAEAEGRGAKAVAEATTANQVAAQVEKEGVEVDGARAKAIGAKTAELLKWQERQNYQRSLREADDDIALLQRELALQGEGETIRSRTLELARAELDIRHQFPTATEAEVAALLRKHETAIRLREDIAQQRGLWDELGRLGERAFDRIGSAITEAFTQGKSSTISWGSVAKAVMSEVIQAAMQLAVVNPLKNWATGSNAPSLWSSSGQDAQAGGTAGAGGITLGSGGSSPFSLGGLVSKASGGWLDRQLGGGISSAASWLNTPVYGMSEVLNTGQVAQQAAQLGTGARELASNSMPLAGSPGSGGVTPGDMLSGVGYGINAFMNFKSGNVVGGIGNTAATVMSFIPGLQEFAPFVALGSQLLGGLFGKNRGEPAAAAVVGYNGTKQSYAGSATDNEGSAEQAQQLLQSLDAATSKFLALVGGKTTGEFGIGVEAKEGRFRVREGGAAGQLAGDYATLDEAVIAGFRYNVSKGLISASDDVLKAVKNSTKTDINEFLADVSFAKDFRSQFDAMNLSLDPTSNQIRSFTEQAKTLGDQIATNIVDWRTKASELGLATETELTSAARKGMQAMLGLGATTDPLTGLAAVTKQAEINVETFRPALATLGYTAAEQADIVSRYTQKLKDDYTASVQLVQRQGAAAIGGLTDPSAIASMSDRFRTALGLDPTIKGVAGLVTTLQAVEASAVRGALTMGDLRAALAQLDTALMDGVVTGEQYTSLIATLTSAWSNAQGVMSALRQGQIAVEQAIDAGWRPTLDARLSDAGLSGAAIEALRPTWQAVIDGATNGAVSAGQMRTALAALDSQLKTGTITADQHKSAVAVLTAAWQDSTTAATQAAEAATQAAEAATQAAAARAEQVASTWSSLLSTAVQQVGEKWRTVASDAQQAASAWSNVADAMSRASRDVMLDTSTSNLGSKGLRDAAKEEFERLQKVIATYADAQKEGKATDAQRTAALDAAGQLDAIGKKYLEAQRAYSGDGSAYDQTLTDVRAAWDSTGALGLTLKSAETKRAEDAQTTIDRLERLTGIGSDQRALLDQIKAAIGTGNTDMAQLVGLVRNLPGYQRYAAPADVQATWNGLSTAARNSLAQQLGYNGSANDAGFNDFLVANGKGASFEALVRGMASAVATPFRASSAGMAGWEAMSADQRTAVARELGWQGGVDDAAFNAFVVATAQGGRLDALLAARAPAKPTPPPLSPEQQYLAAYPDVAAAGMSAADHYAIHGAREGRNSFGMTLTRDQAYLARYPDVAAAYARGDVSSAASHYQQHGAAEGRAYQRGGVVGASGSATGGVVANGIRGVDSVSAEYAGGGRIWLAGREGILTADATAAIGGEETIAWINRHRALPTVVGAYQSGGVVGDSGWVDAAPKAAATVIDMAPVVTAVGAVRSAVLEIGGQIAAMAARLAGVEDAIDNQSAEIRMLGNRLSKLVIR</sequence>
<dbReference type="InterPro" id="IPR013491">
    <property type="entry name" value="Tape_meas_N"/>
</dbReference>
<accession>A0A2R4VQW7</accession>
<evidence type="ECO:0000259" key="2">
    <source>
        <dbReference type="Pfam" id="PF20155"/>
    </source>
</evidence>
<reference evidence="3 4" key="1">
    <citation type="submission" date="2018-04" db="EMBL/GenBank/DDBJ databases">
        <title>Complete genome sequence of the nitrogen-fixing bacterium Azospirillum humicireducens type strain SgZ-5.</title>
        <authorList>
            <person name="Yu Z."/>
        </authorList>
    </citation>
    <scope>NUCLEOTIDE SEQUENCE [LARGE SCALE GENOMIC DNA]</scope>
    <source>
        <strain evidence="3 4">SgZ-5</strain>
        <plasmid evidence="3 4">pYZ1</plasmid>
    </source>
</reference>
<dbReference type="KEGG" id="ahu:A6A40_17335"/>
<evidence type="ECO:0000313" key="4">
    <source>
        <dbReference type="Proteomes" id="UP000077405"/>
    </source>
</evidence>
<keyword evidence="4" id="KW-1185">Reference proteome</keyword>
<evidence type="ECO:0000313" key="3">
    <source>
        <dbReference type="EMBL" id="AWB06815.1"/>
    </source>
</evidence>
<organism evidence="3 4">
    <name type="scientific">Azospirillum humicireducens</name>
    <dbReference type="NCBI Taxonomy" id="1226968"/>
    <lineage>
        <taxon>Bacteria</taxon>
        <taxon>Pseudomonadati</taxon>
        <taxon>Pseudomonadota</taxon>
        <taxon>Alphaproteobacteria</taxon>
        <taxon>Rhodospirillales</taxon>
        <taxon>Azospirillaceae</taxon>
        <taxon>Azospirillum</taxon>
    </lineage>
</organism>
<dbReference type="Proteomes" id="UP000077405">
    <property type="component" value="Plasmid pYZ1"/>
</dbReference>
<dbReference type="RefSeq" id="WP_108547121.1">
    <property type="nucleotide sequence ID" value="NZ_CP028902.1"/>
</dbReference>
<protein>
    <recommendedName>
        <fullName evidence="2">Tape measure protein N-terminal domain-containing protein</fullName>
    </recommendedName>
</protein>
<feature type="coiled-coil region" evidence="1">
    <location>
        <begin position="444"/>
        <end position="471"/>
    </location>
</feature>
<dbReference type="OrthoDB" id="7295660at2"/>
<feature type="domain" description="Tape measure protein N-terminal" evidence="2">
    <location>
        <begin position="195"/>
        <end position="382"/>
    </location>
</feature>
<proteinExistence type="predicted"/>
<geneLocation type="plasmid" evidence="3 4">
    <name>pYZ1</name>
</geneLocation>